<reference evidence="1 2" key="1">
    <citation type="submission" date="2020-02" db="EMBL/GenBank/DDBJ databases">
        <authorList>
            <person name="Ferguson B K."/>
        </authorList>
    </citation>
    <scope>NUCLEOTIDE SEQUENCE [LARGE SCALE GENOMIC DNA]</scope>
</reference>
<evidence type="ECO:0000313" key="2">
    <source>
        <dbReference type="Proteomes" id="UP000479190"/>
    </source>
</evidence>
<keyword evidence="2" id="KW-1185">Reference proteome</keyword>
<organism evidence="1 2">
    <name type="scientific">Trichogramma brassicae</name>
    <dbReference type="NCBI Taxonomy" id="86971"/>
    <lineage>
        <taxon>Eukaryota</taxon>
        <taxon>Metazoa</taxon>
        <taxon>Ecdysozoa</taxon>
        <taxon>Arthropoda</taxon>
        <taxon>Hexapoda</taxon>
        <taxon>Insecta</taxon>
        <taxon>Pterygota</taxon>
        <taxon>Neoptera</taxon>
        <taxon>Endopterygota</taxon>
        <taxon>Hymenoptera</taxon>
        <taxon>Apocrita</taxon>
        <taxon>Proctotrupomorpha</taxon>
        <taxon>Chalcidoidea</taxon>
        <taxon>Trichogrammatidae</taxon>
        <taxon>Trichogramma</taxon>
    </lineage>
</organism>
<accession>A0A6H5IMP5</accession>
<dbReference type="EMBL" id="CADCXV010000928">
    <property type="protein sequence ID" value="CAB0038888.1"/>
    <property type="molecule type" value="Genomic_DNA"/>
</dbReference>
<evidence type="ECO:0000313" key="1">
    <source>
        <dbReference type="EMBL" id="CAB0038888.1"/>
    </source>
</evidence>
<sequence length="315" mass="36524">MFGVYSKHESKARRFGKCAERVRTRIPACRSDASLPSRLKLSTNFSISKEKNLRRYQKRSSRDIYDRCKRRNQRGNLSLIFCTSSLRTCEQIIQIKRLRRMHSSTLFQIDIWDREVLFKPSKIISSWRAAQHCVCICVTRSMLGRTTTRLQLASATQKINLNEHKATNCSERCLIMQTCKDMNSDIFLSVPRATPRPSRNCTRMHIPIFHVDHFEPTNISNLLFSKKYFSLDSLLKSHSESRSQTVRGINRSTQIYSHRLRGLQRDTRARGSSSSASLINLYTRLLARCLIKRKHSFCTTIISSRRADLDASIRG</sequence>
<proteinExistence type="predicted"/>
<protein>
    <submittedName>
        <fullName evidence="1">Uncharacterized protein</fullName>
    </submittedName>
</protein>
<dbReference type="AlphaFoldDB" id="A0A6H5IMP5"/>
<name>A0A6H5IMP5_9HYME</name>
<gene>
    <name evidence="1" type="ORF">TBRA_LOCUS10655</name>
</gene>
<dbReference type="Proteomes" id="UP000479190">
    <property type="component" value="Unassembled WGS sequence"/>
</dbReference>